<keyword evidence="1" id="KW-0732">Signal</keyword>
<organism evidence="2 3">
    <name type="scientific">Apatococcus lobatus</name>
    <dbReference type="NCBI Taxonomy" id="904363"/>
    <lineage>
        <taxon>Eukaryota</taxon>
        <taxon>Viridiplantae</taxon>
        <taxon>Chlorophyta</taxon>
        <taxon>core chlorophytes</taxon>
        <taxon>Trebouxiophyceae</taxon>
        <taxon>Chlorellales</taxon>
        <taxon>Chlorellaceae</taxon>
        <taxon>Apatococcus</taxon>
    </lineage>
</organism>
<dbReference type="EMBL" id="JALJOS010000001">
    <property type="protein sequence ID" value="KAK9844437.1"/>
    <property type="molecule type" value="Genomic_DNA"/>
</dbReference>
<keyword evidence="3" id="KW-1185">Reference proteome</keyword>
<feature type="signal peptide" evidence="1">
    <location>
        <begin position="1"/>
        <end position="23"/>
    </location>
</feature>
<evidence type="ECO:0000313" key="2">
    <source>
        <dbReference type="EMBL" id="KAK9844437.1"/>
    </source>
</evidence>
<name>A0AAW1SEL7_9CHLO</name>
<comment type="caution">
    <text evidence="2">The sequence shown here is derived from an EMBL/GenBank/DDBJ whole genome shotgun (WGS) entry which is preliminary data.</text>
</comment>
<reference evidence="2 3" key="1">
    <citation type="journal article" date="2024" name="Nat. Commun.">
        <title>Phylogenomics reveals the evolutionary origins of lichenization in chlorophyte algae.</title>
        <authorList>
            <person name="Puginier C."/>
            <person name="Libourel C."/>
            <person name="Otte J."/>
            <person name="Skaloud P."/>
            <person name="Haon M."/>
            <person name="Grisel S."/>
            <person name="Petersen M."/>
            <person name="Berrin J.G."/>
            <person name="Delaux P.M."/>
            <person name="Dal Grande F."/>
            <person name="Keller J."/>
        </authorList>
    </citation>
    <scope>NUCLEOTIDE SEQUENCE [LARGE SCALE GENOMIC DNA]</scope>
    <source>
        <strain evidence="2 3">SAG 2145</strain>
    </source>
</reference>
<proteinExistence type="predicted"/>
<sequence length="107" mass="11520">MWGHLSMCALLALTATFSGFSEGVELPGVHEVALSKALQKASAPQKTVIFTIFDGNMGSMMFPVFIRSLKHTAEAKHLLVICQDDSAFALCTSMHQVSYGTANQSDP</sequence>
<gene>
    <name evidence="2" type="ORF">WJX74_002534</name>
</gene>
<dbReference type="AlphaFoldDB" id="A0AAW1SEL7"/>
<dbReference type="Proteomes" id="UP001438707">
    <property type="component" value="Unassembled WGS sequence"/>
</dbReference>
<evidence type="ECO:0000256" key="1">
    <source>
        <dbReference type="SAM" id="SignalP"/>
    </source>
</evidence>
<feature type="chain" id="PRO_5043889707" evidence="1">
    <location>
        <begin position="24"/>
        <end position="107"/>
    </location>
</feature>
<protein>
    <submittedName>
        <fullName evidence="2">Uncharacterized protein</fullName>
    </submittedName>
</protein>
<evidence type="ECO:0000313" key="3">
    <source>
        <dbReference type="Proteomes" id="UP001438707"/>
    </source>
</evidence>
<accession>A0AAW1SEL7</accession>